<name>A0A9D1D0I4_9FIRM</name>
<dbReference type="InterPro" id="IPR012902">
    <property type="entry name" value="N_methyl_site"/>
</dbReference>
<evidence type="ECO:0000313" key="3">
    <source>
        <dbReference type="Proteomes" id="UP000886786"/>
    </source>
</evidence>
<reference evidence="2" key="1">
    <citation type="submission" date="2020-10" db="EMBL/GenBank/DDBJ databases">
        <authorList>
            <person name="Gilroy R."/>
        </authorList>
    </citation>
    <scope>NUCLEOTIDE SEQUENCE</scope>
    <source>
        <strain evidence="2">CHK147-3167</strain>
    </source>
</reference>
<evidence type="ECO:0000313" key="2">
    <source>
        <dbReference type="EMBL" id="HIQ91501.1"/>
    </source>
</evidence>
<keyword evidence="1" id="KW-1133">Transmembrane helix</keyword>
<keyword evidence="1" id="KW-0812">Transmembrane</keyword>
<dbReference type="Proteomes" id="UP000886786">
    <property type="component" value="Unassembled WGS sequence"/>
</dbReference>
<dbReference type="NCBIfam" id="TIGR02532">
    <property type="entry name" value="IV_pilin_GFxxxE"/>
    <property type="match status" value="1"/>
</dbReference>
<dbReference type="EMBL" id="DVFV01000135">
    <property type="protein sequence ID" value="HIQ91501.1"/>
    <property type="molecule type" value="Genomic_DNA"/>
</dbReference>
<dbReference type="Gene3D" id="3.30.700.10">
    <property type="entry name" value="Glycoprotein, Type 4 Pilin"/>
    <property type="match status" value="1"/>
</dbReference>
<comment type="caution">
    <text evidence="2">The sequence shown here is derived from an EMBL/GenBank/DDBJ whole genome shotgun (WGS) entry which is preliminary data.</text>
</comment>
<reference evidence="2" key="2">
    <citation type="journal article" date="2021" name="PeerJ">
        <title>Extensive microbial diversity within the chicken gut microbiome revealed by metagenomics and culture.</title>
        <authorList>
            <person name="Gilroy R."/>
            <person name="Ravi A."/>
            <person name="Getino M."/>
            <person name="Pursley I."/>
            <person name="Horton D.L."/>
            <person name="Alikhan N.F."/>
            <person name="Baker D."/>
            <person name="Gharbi K."/>
            <person name="Hall N."/>
            <person name="Watson M."/>
            <person name="Adriaenssens E.M."/>
            <person name="Foster-Nyarko E."/>
            <person name="Jarju S."/>
            <person name="Secka A."/>
            <person name="Antonio M."/>
            <person name="Oren A."/>
            <person name="Chaudhuri R.R."/>
            <person name="La Ragione R."/>
            <person name="Hildebrand F."/>
            <person name="Pallen M.J."/>
        </authorList>
    </citation>
    <scope>NUCLEOTIDE SEQUENCE</scope>
    <source>
        <strain evidence="2">CHK147-3167</strain>
    </source>
</reference>
<dbReference type="Pfam" id="PF07963">
    <property type="entry name" value="N_methyl"/>
    <property type="match status" value="1"/>
</dbReference>
<organism evidence="2 3">
    <name type="scientific">Candidatus Coprosoma intestinipullorum</name>
    <dbReference type="NCBI Taxonomy" id="2840752"/>
    <lineage>
        <taxon>Bacteria</taxon>
        <taxon>Bacillati</taxon>
        <taxon>Bacillota</taxon>
        <taxon>Bacillota incertae sedis</taxon>
        <taxon>Candidatus Coprosoma</taxon>
    </lineage>
</organism>
<feature type="transmembrane region" description="Helical" evidence="1">
    <location>
        <begin position="6"/>
        <end position="30"/>
    </location>
</feature>
<keyword evidence="1" id="KW-0472">Membrane</keyword>
<evidence type="ECO:0000256" key="1">
    <source>
        <dbReference type="SAM" id="Phobius"/>
    </source>
</evidence>
<accession>A0A9D1D0I4</accession>
<gene>
    <name evidence="2" type="ORF">IAB27_07830</name>
</gene>
<dbReference type="SUPFAM" id="SSF54523">
    <property type="entry name" value="Pili subunits"/>
    <property type="match status" value="1"/>
</dbReference>
<dbReference type="PROSITE" id="PS00409">
    <property type="entry name" value="PROKAR_NTER_METHYL"/>
    <property type="match status" value="1"/>
</dbReference>
<protein>
    <submittedName>
        <fullName evidence="2">Prepilin-type N-terminal cleavage/methylation domain-containing protein</fullName>
    </submittedName>
</protein>
<proteinExistence type="predicted"/>
<dbReference type="AlphaFoldDB" id="A0A9D1D0I4"/>
<dbReference type="InterPro" id="IPR045584">
    <property type="entry name" value="Pilin-like"/>
</dbReference>
<sequence length="132" mass="14601">MNKKGFTLIELLGTIIILVAIALIAFPAVLNMLNESQGETDKAMKDIAIGATREYVTDRVDDFPKALESSSSIKSYGNKGNIKITDLITNGYISEDQINDNKNCEMKNDYVKVTSNSKKYIYEYVEVGGDSC</sequence>